<sequence length="38" mass="4015">MPFFFLGYGDAGVCLQDDVSGVVIGRIACGLSTILCLY</sequence>
<accession>A0A016CUC0</accession>
<protein>
    <submittedName>
        <fullName evidence="1">Uncharacterized protein</fullName>
    </submittedName>
</protein>
<evidence type="ECO:0000313" key="2">
    <source>
        <dbReference type="Proteomes" id="UP000020938"/>
    </source>
</evidence>
<name>A0A016CUC0_BACFG</name>
<dbReference type="AlphaFoldDB" id="A0A016CUC0"/>
<dbReference type="Proteomes" id="UP000020938">
    <property type="component" value="Unassembled WGS sequence"/>
</dbReference>
<reference evidence="1 2" key="1">
    <citation type="submission" date="2014-02" db="EMBL/GenBank/DDBJ databases">
        <authorList>
            <person name="Sears C."/>
            <person name="Carroll K."/>
            <person name="Sack B.R."/>
            <person name="Qadri F."/>
            <person name="Myers L.L."/>
            <person name="Chung G.-T."/>
            <person name="Escheverria P."/>
            <person name="Fraser C.M."/>
            <person name="Sadzewicz L."/>
            <person name="Shefchek K.A."/>
            <person name="Tallon L."/>
            <person name="Das S.P."/>
            <person name="Daugherty S."/>
            <person name="Mongodin E.F."/>
        </authorList>
    </citation>
    <scope>NUCLEOTIDE SEQUENCE [LARGE SCALE GENOMIC DNA]</scope>
    <source>
        <strain evidence="1 2">3976T8</strain>
    </source>
</reference>
<comment type="caution">
    <text evidence="1">The sequence shown here is derived from an EMBL/GenBank/DDBJ whole genome shotgun (WGS) entry which is preliminary data.</text>
</comment>
<organism evidence="1 2">
    <name type="scientific">Bacteroides fragilis str. 3976T8</name>
    <dbReference type="NCBI Taxonomy" id="1339314"/>
    <lineage>
        <taxon>Bacteria</taxon>
        <taxon>Pseudomonadati</taxon>
        <taxon>Bacteroidota</taxon>
        <taxon>Bacteroidia</taxon>
        <taxon>Bacteroidales</taxon>
        <taxon>Bacteroidaceae</taxon>
        <taxon>Bacteroides</taxon>
    </lineage>
</organism>
<gene>
    <name evidence="1" type="ORF">M123_0613</name>
</gene>
<proteinExistence type="predicted"/>
<dbReference type="EMBL" id="JGDS01000034">
    <property type="protein sequence ID" value="EXZ74974.1"/>
    <property type="molecule type" value="Genomic_DNA"/>
</dbReference>
<evidence type="ECO:0000313" key="1">
    <source>
        <dbReference type="EMBL" id="EXZ74974.1"/>
    </source>
</evidence>